<sequence length="194" mass="22035">MFARPTFLPRRLFRPRLRVQNAPTKRTLIAAPKPNSGPLMERRSDRALPSIPSPLRFYRTVPLFLAIIGASCLAIFNYQKASSSVVNSTLYALRTNPRAREILGDEIYFASRMPWIWGSINQVQGRIDVTFGVKGTRGKGSMRFRSVRKTRMGMFDTLEWSLTTEDGTVVHLLENEKEDPFRRAELNTGSELSG</sequence>
<dbReference type="InterPro" id="IPR042432">
    <property type="entry name" value="Coa1_fungi"/>
</dbReference>
<dbReference type="InterPro" id="IPR014807">
    <property type="entry name" value="Coa1"/>
</dbReference>
<dbReference type="Pfam" id="PF08695">
    <property type="entry name" value="Coa1"/>
    <property type="match status" value="1"/>
</dbReference>
<dbReference type="AlphaFoldDB" id="A0A6G1H4F2"/>
<proteinExistence type="predicted"/>
<keyword evidence="2" id="KW-1185">Reference proteome</keyword>
<evidence type="ECO:0000313" key="2">
    <source>
        <dbReference type="Proteomes" id="UP000800041"/>
    </source>
</evidence>
<name>A0A6G1H4F2_9PEZI</name>
<organism evidence="1 2">
    <name type="scientific">Aulographum hederae CBS 113979</name>
    <dbReference type="NCBI Taxonomy" id="1176131"/>
    <lineage>
        <taxon>Eukaryota</taxon>
        <taxon>Fungi</taxon>
        <taxon>Dikarya</taxon>
        <taxon>Ascomycota</taxon>
        <taxon>Pezizomycotina</taxon>
        <taxon>Dothideomycetes</taxon>
        <taxon>Pleosporomycetidae</taxon>
        <taxon>Aulographales</taxon>
        <taxon>Aulographaceae</taxon>
    </lineage>
</organism>
<reference evidence="1" key="1">
    <citation type="journal article" date="2020" name="Stud. Mycol.">
        <title>101 Dothideomycetes genomes: a test case for predicting lifestyles and emergence of pathogens.</title>
        <authorList>
            <person name="Haridas S."/>
            <person name="Albert R."/>
            <person name="Binder M."/>
            <person name="Bloem J."/>
            <person name="Labutti K."/>
            <person name="Salamov A."/>
            <person name="Andreopoulos B."/>
            <person name="Baker S."/>
            <person name="Barry K."/>
            <person name="Bills G."/>
            <person name="Bluhm B."/>
            <person name="Cannon C."/>
            <person name="Castanera R."/>
            <person name="Culley D."/>
            <person name="Daum C."/>
            <person name="Ezra D."/>
            <person name="Gonzalez J."/>
            <person name="Henrissat B."/>
            <person name="Kuo A."/>
            <person name="Liang C."/>
            <person name="Lipzen A."/>
            <person name="Lutzoni F."/>
            <person name="Magnuson J."/>
            <person name="Mondo S."/>
            <person name="Nolan M."/>
            <person name="Ohm R."/>
            <person name="Pangilinan J."/>
            <person name="Park H.-J."/>
            <person name="Ramirez L."/>
            <person name="Alfaro M."/>
            <person name="Sun H."/>
            <person name="Tritt A."/>
            <person name="Yoshinaga Y."/>
            <person name="Zwiers L.-H."/>
            <person name="Turgeon B."/>
            <person name="Goodwin S."/>
            <person name="Spatafora J."/>
            <person name="Crous P."/>
            <person name="Grigoriev I."/>
        </authorList>
    </citation>
    <scope>NUCLEOTIDE SEQUENCE</scope>
    <source>
        <strain evidence="1">CBS 113979</strain>
    </source>
</reference>
<protein>
    <submittedName>
        <fullName evidence="1">DUF1783-domain-containing protein</fullName>
    </submittedName>
</protein>
<dbReference type="GO" id="GO:0005743">
    <property type="term" value="C:mitochondrial inner membrane"/>
    <property type="evidence" value="ECO:0007669"/>
    <property type="project" value="TreeGrafter"/>
</dbReference>
<gene>
    <name evidence="1" type="ORF">K402DRAFT_352946</name>
</gene>
<evidence type="ECO:0000313" key="1">
    <source>
        <dbReference type="EMBL" id="KAF1988103.1"/>
    </source>
</evidence>
<accession>A0A6G1H4F2</accession>
<dbReference type="GO" id="GO:0033617">
    <property type="term" value="P:mitochondrial respiratory chain complex IV assembly"/>
    <property type="evidence" value="ECO:0007669"/>
    <property type="project" value="InterPro"/>
</dbReference>
<dbReference type="PANTHER" id="PTHR28523:SF1">
    <property type="entry name" value="CYTOCHROME C OXIDASE ASSEMBLY FACTOR 1"/>
    <property type="match status" value="1"/>
</dbReference>
<dbReference type="PANTHER" id="PTHR28523">
    <property type="entry name" value="CYTOCHROME C OXIDASE ASSEMBLY FACTOR 1"/>
    <property type="match status" value="1"/>
</dbReference>
<dbReference type="EMBL" id="ML977150">
    <property type="protein sequence ID" value="KAF1988103.1"/>
    <property type="molecule type" value="Genomic_DNA"/>
</dbReference>
<dbReference type="Proteomes" id="UP000800041">
    <property type="component" value="Unassembled WGS sequence"/>
</dbReference>
<dbReference type="OrthoDB" id="2100652at2759"/>